<sequence length="406" mass="42030">MAAELGTTNDPNALIPGNAEAVRVTAASMRRYGDALQEAGDGLKRIDSSEGWEGEAAEQFRSAFEGEPIKWLEAGDCFQHSAGALEQYSEALTWAQGQAAVAIRLWNDGEAATQQAKADHARATEQVGQHVPPGAAAIEVAFHDPGEAKRQAARETLQRARGQLAAAGERTADVVGRARDKAPEERSWLAQAGEAIGDTAASVVNGLASFGNAAIRHPEWVAALAGGAALTVVSAAGETVGVALDATGVGAVGGIPLGAASTAGLVTGIGAMGVSMAGLASEAAGDDSVEVIDTHDAEPAPAPALPWEDPAVQEKLPAEWGDGSATKKGVGQRWQDPSDPGSGVRIDQGNPNNSQPTQQVDHVIVREHGKVIGRDGEPISGSVKQNPEEAHIPLSEWKQWKSWNHP</sequence>
<organism evidence="3 4">
    <name type="scientific">Saccharopolyspora shandongensis</name>
    <dbReference type="NCBI Taxonomy" id="418495"/>
    <lineage>
        <taxon>Bacteria</taxon>
        <taxon>Bacillati</taxon>
        <taxon>Actinomycetota</taxon>
        <taxon>Actinomycetes</taxon>
        <taxon>Pseudonocardiales</taxon>
        <taxon>Pseudonocardiaceae</taxon>
        <taxon>Saccharopolyspora</taxon>
    </lineage>
</organism>
<dbReference type="STRING" id="418495.SAMN05216215_1018111"/>
<accession>A0A1H3GBP3</accession>
<dbReference type="AlphaFoldDB" id="A0A1H3GBP3"/>
<dbReference type="RefSeq" id="WP_218157388.1">
    <property type="nucleotide sequence ID" value="NZ_FNOK01000018.1"/>
</dbReference>
<dbReference type="EMBL" id="FNOK01000018">
    <property type="protein sequence ID" value="SDY00475.1"/>
    <property type="molecule type" value="Genomic_DNA"/>
</dbReference>
<evidence type="ECO:0000313" key="3">
    <source>
        <dbReference type="EMBL" id="SDY00475.1"/>
    </source>
</evidence>
<evidence type="ECO:0000313" key="4">
    <source>
        <dbReference type="Proteomes" id="UP000199529"/>
    </source>
</evidence>
<keyword evidence="4" id="KW-1185">Reference proteome</keyword>
<dbReference type="Pfam" id="PF21725">
    <property type="entry name" value="T7SS_signal"/>
    <property type="match status" value="1"/>
</dbReference>
<feature type="compositionally biased region" description="Basic and acidic residues" evidence="1">
    <location>
        <begin position="363"/>
        <end position="377"/>
    </location>
</feature>
<gene>
    <name evidence="3" type="ORF">SAMN05216215_1018111</name>
</gene>
<protein>
    <recommendedName>
        <fullName evidence="2">Putative T7SS secretion signal domain-containing protein</fullName>
    </recommendedName>
</protein>
<feature type="domain" description="Putative T7SS secretion signal" evidence="2">
    <location>
        <begin position="4"/>
        <end position="185"/>
    </location>
</feature>
<proteinExistence type="predicted"/>
<dbReference type="Proteomes" id="UP000199529">
    <property type="component" value="Unassembled WGS sequence"/>
</dbReference>
<feature type="region of interest" description="Disordered" evidence="1">
    <location>
        <begin position="319"/>
        <end position="393"/>
    </location>
</feature>
<feature type="compositionally biased region" description="Polar residues" evidence="1">
    <location>
        <begin position="349"/>
        <end position="360"/>
    </location>
</feature>
<evidence type="ECO:0000256" key="1">
    <source>
        <dbReference type="SAM" id="MobiDB-lite"/>
    </source>
</evidence>
<evidence type="ECO:0000259" key="2">
    <source>
        <dbReference type="Pfam" id="PF21725"/>
    </source>
</evidence>
<dbReference type="InterPro" id="IPR049082">
    <property type="entry name" value="T7SS_signal"/>
</dbReference>
<reference evidence="4" key="1">
    <citation type="submission" date="2016-10" db="EMBL/GenBank/DDBJ databases">
        <authorList>
            <person name="Varghese N."/>
            <person name="Submissions S."/>
        </authorList>
    </citation>
    <scope>NUCLEOTIDE SEQUENCE [LARGE SCALE GENOMIC DNA]</scope>
    <source>
        <strain evidence="4">CGMCC 4.3530</strain>
    </source>
</reference>
<name>A0A1H3GBP3_9PSEU</name>